<dbReference type="SUPFAM" id="SSF159594">
    <property type="entry name" value="XCC0632-like"/>
    <property type="match status" value="1"/>
</dbReference>
<evidence type="ECO:0000259" key="1">
    <source>
        <dbReference type="Pfam" id="PF03886"/>
    </source>
</evidence>
<organism evidence="2 3">
    <name type="scientific">Acidomonas methanolica NBRC 104435</name>
    <dbReference type="NCBI Taxonomy" id="1231351"/>
    <lineage>
        <taxon>Bacteria</taxon>
        <taxon>Pseudomonadati</taxon>
        <taxon>Pseudomonadota</taxon>
        <taxon>Alphaproteobacteria</taxon>
        <taxon>Acetobacterales</taxon>
        <taxon>Acetobacteraceae</taxon>
        <taxon>Acidomonas</taxon>
    </lineage>
</organism>
<dbReference type="InterPro" id="IPR005586">
    <property type="entry name" value="ABC_trans_aux"/>
</dbReference>
<evidence type="ECO:0000313" key="3">
    <source>
        <dbReference type="Proteomes" id="UP000019760"/>
    </source>
</evidence>
<dbReference type="Gene3D" id="3.40.50.10610">
    <property type="entry name" value="ABC-type transport auxiliary lipoprotein component"/>
    <property type="match status" value="1"/>
</dbReference>
<keyword evidence="3" id="KW-1185">Reference proteome</keyword>
<comment type="caution">
    <text evidence="2">The sequence shown here is derived from an EMBL/GenBank/DDBJ whole genome shotgun (WGS) entry which is preliminary data.</text>
</comment>
<dbReference type="PROSITE" id="PS51257">
    <property type="entry name" value="PROKAR_LIPOPROTEIN"/>
    <property type="match status" value="1"/>
</dbReference>
<dbReference type="RefSeq" id="WP_042056570.1">
    <property type="nucleotide sequence ID" value="NZ_BAND01000015.1"/>
</dbReference>
<keyword evidence="2" id="KW-0449">Lipoprotein</keyword>
<dbReference type="EMBL" id="BAND01000015">
    <property type="protein sequence ID" value="GAJ28200.1"/>
    <property type="molecule type" value="Genomic_DNA"/>
</dbReference>
<gene>
    <name evidence="2" type="ORF">Amme_015_067</name>
</gene>
<dbReference type="OrthoDB" id="7346275at2"/>
<reference evidence="2 3" key="2">
    <citation type="journal article" date="2014" name="FEMS Microbiol. Lett.">
        <title>Draft genomic DNA sequence of the facultatively methylotrophic bacterium Acidomonas methanolica type strain MB58.</title>
        <authorList>
            <person name="Higashiura N."/>
            <person name="Hadano H."/>
            <person name="Hirakawa H."/>
            <person name="Matsutani M."/>
            <person name="Takabe S."/>
            <person name="Matsushita K."/>
            <person name="Azuma Y."/>
        </authorList>
    </citation>
    <scope>NUCLEOTIDE SEQUENCE [LARGE SCALE GENOMIC DNA]</scope>
    <source>
        <strain evidence="2 3">MB58</strain>
    </source>
</reference>
<accession>A0A023D382</accession>
<dbReference type="Pfam" id="PF03886">
    <property type="entry name" value="ABC_trans_aux"/>
    <property type="match status" value="1"/>
</dbReference>
<protein>
    <submittedName>
        <fullName evidence="2">Outer membrane lipoprotein</fullName>
    </submittedName>
</protein>
<evidence type="ECO:0000313" key="2">
    <source>
        <dbReference type="EMBL" id="GAJ28200.1"/>
    </source>
</evidence>
<sequence length="191" mass="20351">MNRALPGLALLVLLAGCASPPLRYYTLGAPAISTGATSARTARMLTVQRVSLPDYLDTQEITSRDDDRILRSAGGRWAERLSVAATALLAAHLQTDWPDMLVTTQRPEGAPPADRLAVTITRLDITKDGHGALDALWRLIPADPHRPIAQGQTRLTADGNATTDDGVVTLTRKLVDGLAARIATQSGATLR</sequence>
<reference evidence="3" key="1">
    <citation type="journal article" date="2014" name="FEMS Microbiol. Lett.">
        <title>Draft Genomic DNA Sequence of the Facultatively Methylotrophic Bacterium Acidomonas methanolica type strain MB58.</title>
        <authorList>
            <person name="Higashiura N."/>
            <person name="Hadano H."/>
            <person name="Hirakawa H."/>
            <person name="Matsutani M."/>
            <person name="Takabe S."/>
            <person name="Matsushita K."/>
            <person name="Azuma Y."/>
        </authorList>
    </citation>
    <scope>NUCLEOTIDE SEQUENCE [LARGE SCALE GENOMIC DNA]</scope>
    <source>
        <strain evidence="3">MB58</strain>
    </source>
</reference>
<feature type="domain" description="ABC-type transport auxiliary lipoprotein component" evidence="1">
    <location>
        <begin position="25"/>
        <end position="183"/>
    </location>
</feature>
<name>A0A023D382_ACIMT</name>
<proteinExistence type="predicted"/>
<dbReference type="Proteomes" id="UP000019760">
    <property type="component" value="Unassembled WGS sequence"/>
</dbReference>
<dbReference type="AlphaFoldDB" id="A0A023D382"/>